<dbReference type="GO" id="GO:0004659">
    <property type="term" value="F:prenyltransferase activity"/>
    <property type="evidence" value="ECO:0007669"/>
    <property type="project" value="InterPro"/>
</dbReference>
<dbReference type="PANTHER" id="PTHR12001">
    <property type="entry name" value="GERANYLGERANYL PYROPHOSPHATE SYNTHASE"/>
    <property type="match status" value="1"/>
</dbReference>
<proteinExistence type="inferred from homology"/>
<dbReference type="PROSITE" id="PS00444">
    <property type="entry name" value="POLYPRENYL_SYNTHASE_2"/>
    <property type="match status" value="1"/>
</dbReference>
<protein>
    <recommendedName>
        <fullName evidence="7">Polyprenyl synthetase</fullName>
    </recommendedName>
</protein>
<sequence>MMCAATELVHTASLCHDDVVDNALIRRSAPAMWQTTGPSGAILVGDLLLCEAIDMLVALEGGRHFPAFMAKVREVVETEAEQELLWRGKDADEDTCLRLARQKTGPLFAFVAAMSGGDDPKLSDVLEEAGYLIGTAYQLADDLLDVIGSESEAGKTLGTDSVRSKTTLPQGCQDGLNITRKHVDALCGSALELLNDYPSQRQALTDYLARDLQPVLNKHSNLLLELPV</sequence>
<keyword evidence="3" id="KW-0808">Transferase</keyword>
<dbReference type="InterPro" id="IPR008949">
    <property type="entry name" value="Isoprenoid_synthase_dom_sf"/>
</dbReference>
<evidence type="ECO:0000256" key="3">
    <source>
        <dbReference type="ARBA" id="ARBA00022679"/>
    </source>
</evidence>
<keyword evidence="5" id="KW-0460">Magnesium</keyword>
<dbReference type="InterPro" id="IPR000092">
    <property type="entry name" value="Polyprenyl_synt"/>
</dbReference>
<dbReference type="Gene3D" id="1.10.600.10">
    <property type="entry name" value="Farnesyl Diphosphate Synthase"/>
    <property type="match status" value="1"/>
</dbReference>
<dbReference type="InterPro" id="IPR033749">
    <property type="entry name" value="Polyprenyl_synt_CS"/>
</dbReference>
<evidence type="ECO:0008006" key="7">
    <source>
        <dbReference type="Google" id="ProtNLM"/>
    </source>
</evidence>
<accession>A0A0F9NG68</accession>
<evidence type="ECO:0000256" key="2">
    <source>
        <dbReference type="ARBA" id="ARBA00006706"/>
    </source>
</evidence>
<evidence type="ECO:0000256" key="4">
    <source>
        <dbReference type="ARBA" id="ARBA00022723"/>
    </source>
</evidence>
<comment type="cofactor">
    <cofactor evidence="1">
        <name>Mg(2+)</name>
        <dbReference type="ChEBI" id="CHEBI:18420"/>
    </cofactor>
</comment>
<dbReference type="GO" id="GO:0008299">
    <property type="term" value="P:isoprenoid biosynthetic process"/>
    <property type="evidence" value="ECO:0007669"/>
    <property type="project" value="InterPro"/>
</dbReference>
<dbReference type="EMBL" id="LAZR01004190">
    <property type="protein sequence ID" value="KKN10942.1"/>
    <property type="molecule type" value="Genomic_DNA"/>
</dbReference>
<dbReference type="AlphaFoldDB" id="A0A0F9NG68"/>
<dbReference type="SUPFAM" id="SSF48576">
    <property type="entry name" value="Terpenoid synthases"/>
    <property type="match status" value="1"/>
</dbReference>
<organism evidence="6">
    <name type="scientific">marine sediment metagenome</name>
    <dbReference type="NCBI Taxonomy" id="412755"/>
    <lineage>
        <taxon>unclassified sequences</taxon>
        <taxon>metagenomes</taxon>
        <taxon>ecological metagenomes</taxon>
    </lineage>
</organism>
<dbReference type="PANTHER" id="PTHR12001:SF85">
    <property type="entry name" value="SHORT CHAIN ISOPRENYL DIPHOSPHATE SYNTHASE"/>
    <property type="match status" value="1"/>
</dbReference>
<keyword evidence="4" id="KW-0479">Metal-binding</keyword>
<comment type="caution">
    <text evidence="6">The sequence shown here is derived from an EMBL/GenBank/DDBJ whole genome shotgun (WGS) entry which is preliminary data.</text>
</comment>
<evidence type="ECO:0000256" key="1">
    <source>
        <dbReference type="ARBA" id="ARBA00001946"/>
    </source>
</evidence>
<dbReference type="Pfam" id="PF00348">
    <property type="entry name" value="polyprenyl_synt"/>
    <property type="match status" value="1"/>
</dbReference>
<evidence type="ECO:0000313" key="6">
    <source>
        <dbReference type="EMBL" id="KKN10942.1"/>
    </source>
</evidence>
<evidence type="ECO:0000256" key="5">
    <source>
        <dbReference type="ARBA" id="ARBA00022842"/>
    </source>
</evidence>
<reference evidence="6" key="1">
    <citation type="journal article" date="2015" name="Nature">
        <title>Complex archaea that bridge the gap between prokaryotes and eukaryotes.</title>
        <authorList>
            <person name="Spang A."/>
            <person name="Saw J.H."/>
            <person name="Jorgensen S.L."/>
            <person name="Zaremba-Niedzwiedzka K."/>
            <person name="Martijn J."/>
            <person name="Lind A.E."/>
            <person name="van Eijk R."/>
            <person name="Schleper C."/>
            <person name="Guy L."/>
            <person name="Ettema T.J."/>
        </authorList>
    </citation>
    <scope>NUCLEOTIDE SEQUENCE</scope>
</reference>
<name>A0A0F9NG68_9ZZZZ</name>
<comment type="similarity">
    <text evidence="2">Belongs to the FPP/GGPP synthase family.</text>
</comment>
<gene>
    <name evidence="6" type="ORF">LCGC14_1031480</name>
</gene>
<dbReference type="GO" id="GO:0046872">
    <property type="term" value="F:metal ion binding"/>
    <property type="evidence" value="ECO:0007669"/>
    <property type="project" value="UniProtKB-KW"/>
</dbReference>
<dbReference type="SFLD" id="SFLDS00005">
    <property type="entry name" value="Isoprenoid_Synthase_Type_I"/>
    <property type="match status" value="1"/>
</dbReference>